<accession>A0A368JKV2</accession>
<organism evidence="2 3">
    <name type="scientific">Larkinella punicea</name>
    <dbReference type="NCBI Taxonomy" id="2315727"/>
    <lineage>
        <taxon>Bacteria</taxon>
        <taxon>Pseudomonadati</taxon>
        <taxon>Bacteroidota</taxon>
        <taxon>Cytophagia</taxon>
        <taxon>Cytophagales</taxon>
        <taxon>Spirosomataceae</taxon>
        <taxon>Larkinella</taxon>
    </lineage>
</organism>
<keyword evidence="3" id="KW-1185">Reference proteome</keyword>
<dbReference type="AlphaFoldDB" id="A0A368JKV2"/>
<dbReference type="Gene3D" id="2.40.128.640">
    <property type="match status" value="1"/>
</dbReference>
<comment type="caution">
    <text evidence="2">The sequence shown here is derived from an EMBL/GenBank/DDBJ whole genome shotgun (WGS) entry which is preliminary data.</text>
</comment>
<proteinExistence type="predicted"/>
<dbReference type="Proteomes" id="UP000253383">
    <property type="component" value="Unassembled WGS sequence"/>
</dbReference>
<name>A0A368JKV2_9BACT</name>
<feature type="chain" id="PRO_5016967199" description="Copper resistance protein NlpE" evidence="1">
    <location>
        <begin position="28"/>
        <end position="174"/>
    </location>
</feature>
<dbReference type="EMBL" id="QOWE01000014">
    <property type="protein sequence ID" value="RCR68162.1"/>
    <property type="molecule type" value="Genomic_DNA"/>
</dbReference>
<feature type="signal peptide" evidence="1">
    <location>
        <begin position="1"/>
        <end position="27"/>
    </location>
</feature>
<gene>
    <name evidence="2" type="ORF">DUE52_17305</name>
</gene>
<dbReference type="OrthoDB" id="952272at2"/>
<evidence type="ECO:0000313" key="2">
    <source>
        <dbReference type="EMBL" id="RCR68162.1"/>
    </source>
</evidence>
<keyword evidence="1" id="KW-0732">Signal</keyword>
<reference evidence="2 3" key="1">
    <citation type="submission" date="2018-07" db="EMBL/GenBank/DDBJ databases">
        <title>Genome analysis of Larkinella rosea.</title>
        <authorList>
            <person name="Zhou Z."/>
            <person name="Wang G."/>
        </authorList>
    </citation>
    <scope>NUCLEOTIDE SEQUENCE [LARGE SCALE GENOMIC DNA]</scope>
    <source>
        <strain evidence="3">zzj9</strain>
    </source>
</reference>
<evidence type="ECO:0008006" key="4">
    <source>
        <dbReference type="Google" id="ProtNLM"/>
    </source>
</evidence>
<sequence length="174" mass="19415">MIVVGMKVKVLLLFLLGFAGQPNRVIAQETRATNVPTKASVRNPVDSGPAVYGRFDGRFPCAEIAKDWKVTVGPECTKVKWSLTLFQDPKTGQPTTYKLRGTLDRSAAREGKWALVHGTKTDPEAVVYQLDSDKPEVSVYLLKGDDHVLFVLDQERNFRVGDSYLSYTLNRIVN</sequence>
<evidence type="ECO:0000313" key="3">
    <source>
        <dbReference type="Proteomes" id="UP000253383"/>
    </source>
</evidence>
<evidence type="ECO:0000256" key="1">
    <source>
        <dbReference type="SAM" id="SignalP"/>
    </source>
</evidence>
<protein>
    <recommendedName>
        <fullName evidence="4">Copper resistance protein NlpE</fullName>
    </recommendedName>
</protein>